<dbReference type="EMBL" id="AGSI01000014">
    <property type="protein sequence ID" value="EIE20883.1"/>
    <property type="molecule type" value="Genomic_DNA"/>
</dbReference>
<dbReference type="GeneID" id="17038862"/>
<name>I0YR64_COCSC</name>
<dbReference type="eggNOG" id="KOG1860">
    <property type="taxonomic scope" value="Eukaryota"/>
</dbReference>
<evidence type="ECO:0000313" key="4">
    <source>
        <dbReference type="Proteomes" id="UP000007264"/>
    </source>
</evidence>
<dbReference type="RefSeq" id="XP_005645427.1">
    <property type="nucleotide sequence ID" value="XM_005645370.1"/>
</dbReference>
<feature type="compositionally biased region" description="Polar residues" evidence="1">
    <location>
        <begin position="1238"/>
        <end position="1249"/>
    </location>
</feature>
<protein>
    <recommendedName>
        <fullName evidence="2">SAC3/GANP/THP3 conserved domain-containing protein</fullName>
    </recommendedName>
</protein>
<feature type="domain" description="SAC3/GANP/THP3 conserved" evidence="2">
    <location>
        <begin position="138"/>
        <end position="433"/>
    </location>
</feature>
<feature type="compositionally biased region" description="Low complexity" evidence="1">
    <location>
        <begin position="30"/>
        <end position="42"/>
    </location>
</feature>
<dbReference type="Proteomes" id="UP000007264">
    <property type="component" value="Unassembled WGS sequence"/>
</dbReference>
<comment type="caution">
    <text evidence="3">The sequence shown here is derived from an EMBL/GenBank/DDBJ whole genome shotgun (WGS) entry which is preliminary data.</text>
</comment>
<feature type="region of interest" description="Disordered" evidence="1">
    <location>
        <begin position="487"/>
        <end position="568"/>
    </location>
</feature>
<feature type="compositionally biased region" description="Basic and acidic residues" evidence="1">
    <location>
        <begin position="487"/>
        <end position="499"/>
    </location>
</feature>
<organism evidence="3 4">
    <name type="scientific">Coccomyxa subellipsoidea (strain C-169)</name>
    <name type="common">Green microalga</name>
    <dbReference type="NCBI Taxonomy" id="574566"/>
    <lineage>
        <taxon>Eukaryota</taxon>
        <taxon>Viridiplantae</taxon>
        <taxon>Chlorophyta</taxon>
        <taxon>core chlorophytes</taxon>
        <taxon>Trebouxiophyceae</taxon>
        <taxon>Trebouxiophyceae incertae sedis</taxon>
        <taxon>Coccomyxaceae</taxon>
        <taxon>Coccomyxa</taxon>
        <taxon>Coccomyxa subellipsoidea</taxon>
    </lineage>
</organism>
<dbReference type="Gene3D" id="1.25.40.990">
    <property type="match status" value="1"/>
</dbReference>
<dbReference type="KEGG" id="csl:COCSUDRAFT_43765"/>
<accession>I0YR64</accession>
<dbReference type="GO" id="GO:0006406">
    <property type="term" value="P:mRNA export from nucleus"/>
    <property type="evidence" value="ECO:0007669"/>
    <property type="project" value="TreeGrafter"/>
</dbReference>
<keyword evidence="4" id="KW-1185">Reference proteome</keyword>
<feature type="compositionally biased region" description="Polar residues" evidence="1">
    <location>
        <begin position="1"/>
        <end position="11"/>
    </location>
</feature>
<dbReference type="InterPro" id="IPR045107">
    <property type="entry name" value="SAC3/GANP/THP3"/>
</dbReference>
<evidence type="ECO:0000259" key="2">
    <source>
        <dbReference type="Pfam" id="PF03399"/>
    </source>
</evidence>
<dbReference type="InterPro" id="IPR005062">
    <property type="entry name" value="SAC3/GANP/THP3_conserved"/>
</dbReference>
<feature type="region of interest" description="Disordered" evidence="1">
    <location>
        <begin position="1228"/>
        <end position="1252"/>
    </location>
</feature>
<dbReference type="PANTHER" id="PTHR12436">
    <property type="entry name" value="80 KDA MCM3-ASSOCIATED PROTEIN"/>
    <property type="match status" value="1"/>
</dbReference>
<dbReference type="AlphaFoldDB" id="I0YR64"/>
<feature type="compositionally biased region" description="Low complexity" evidence="1">
    <location>
        <begin position="536"/>
        <end position="554"/>
    </location>
</feature>
<dbReference type="STRING" id="574566.I0YR64"/>
<gene>
    <name evidence="3" type="ORF">COCSUDRAFT_43765</name>
</gene>
<proteinExistence type="predicted"/>
<dbReference type="Pfam" id="PF03399">
    <property type="entry name" value="SAC3_GANP"/>
    <property type="match status" value="1"/>
</dbReference>
<evidence type="ECO:0000256" key="1">
    <source>
        <dbReference type="SAM" id="MobiDB-lite"/>
    </source>
</evidence>
<dbReference type="GO" id="GO:0005737">
    <property type="term" value="C:cytoplasm"/>
    <property type="evidence" value="ECO:0007669"/>
    <property type="project" value="TreeGrafter"/>
</dbReference>
<evidence type="ECO:0000313" key="3">
    <source>
        <dbReference type="EMBL" id="EIE20883.1"/>
    </source>
</evidence>
<feature type="region of interest" description="Disordered" evidence="1">
    <location>
        <begin position="1"/>
        <end position="64"/>
    </location>
</feature>
<feature type="compositionally biased region" description="Basic and acidic residues" evidence="1">
    <location>
        <begin position="555"/>
        <end position="568"/>
    </location>
</feature>
<dbReference type="OrthoDB" id="264795at2759"/>
<reference evidence="3 4" key="1">
    <citation type="journal article" date="2012" name="Genome Biol.">
        <title>The genome of the polar eukaryotic microalga coccomyxa subellipsoidea reveals traits of cold adaptation.</title>
        <authorList>
            <person name="Blanc G."/>
            <person name="Agarkova I."/>
            <person name="Grimwood J."/>
            <person name="Kuo A."/>
            <person name="Brueggeman A."/>
            <person name="Dunigan D."/>
            <person name="Gurnon J."/>
            <person name="Ladunga I."/>
            <person name="Lindquist E."/>
            <person name="Lucas S."/>
            <person name="Pangilinan J."/>
            <person name="Proschold T."/>
            <person name="Salamov A."/>
            <person name="Schmutz J."/>
            <person name="Weeks D."/>
            <person name="Yamada T."/>
            <person name="Claverie J.M."/>
            <person name="Grigoriev I."/>
            <person name="Van Etten J."/>
            <person name="Lomsadze A."/>
            <person name="Borodovsky M."/>
        </authorList>
    </citation>
    <scope>NUCLEOTIDE SEQUENCE [LARGE SCALE GENOMIC DNA]</scope>
    <source>
        <strain evidence="3 4">C-169</strain>
    </source>
</reference>
<feature type="compositionally biased region" description="Basic and acidic residues" evidence="1">
    <location>
        <begin position="524"/>
        <end position="535"/>
    </location>
</feature>
<feature type="compositionally biased region" description="Low complexity" evidence="1">
    <location>
        <begin position="500"/>
        <end position="523"/>
    </location>
</feature>
<sequence>MSSAAAQQNARPDSAKAPGRASTIFGRLGAASAPSASTQAAQVPESASTKAAVDASAKQRRSQRFGASLQDIQVPGGLGSSQGAAFGAHAFAPSREPSPIGRASPEPMGDDADAGPGIMDDDGGGIQQGTIQGTCTDMCPASEIERRMRIEDISSFERMVPTRAETTTELAVKKFARNIEQRPENFRTMEALQRTMAHLRAIMDRQDSRLVEIHKFLWDRFRGVRQDLFVQGFEGPDAIKMYEEHIRFMILAEHELCEETTAAADQEAFNSHLNLEQINKALISLNSMYDKQRAKGTPMATEVEFRAYHLLTLIGTHGRYGYNSSEYQNALSDLCPEVLLHGEVQRVLAMQRALDSGAWVAFFRLATHAPYLQGCLAHMYFRGVRAKALTVLASTGSGPASRGLEYSLGKLKNSVHLNSLKDAAELCEAAGLEGFKANSDNVPRRRSHAISAKAQPLRSQVAQSIVPDPRAAAQAQALAQEQMERLLARRTQQEAEAAERQQAQQQAMEAARQQAAARAAQEQAAREAAQRDREAQQAAAERQAELVRQQQAAAEADRLQRQRDRAAAEAERLAKERQRLLEQLRQAEERAQAAAAEARRREEARWQAELEARRAEQERQRRERLELERLELERRRRQEEGLRAVAAKRLWRLVRQAARLWAAAVQRARDARAAEERLLNALKRVNVGMHARPVGPFRSPSAAPLPEVAGSRVAQCSTTERAAAMRELLVPLDPSRLLGPALAARNPAAAVLFWKLVLLQGLAGALDSSQEWLWSKLSLNRDLKDTGAQSMPCTALSSLREALPSGGDRVLHTCVCDASAAVGSTAGEQQHLTAATSGVAAILLHITEGDDPKSAHQRLHAVLDSLGTGVQVPLLLASSSTSLTESDLEHWLDGVLASDTQLSQHIAERQVISVAAPPSTDANRSLEQGLLWLAARAPNQLRLKVVDLREAARQELRARTGALSGDSTPAVWVAAFNESLAATERRATAAAASRAAAWRWPPLECAGMEGTLPADWHNPAVQASICQALRNLRLPVYPRLGAHEDVARKVAEYVQDALGSAPAGGDWRHVLSEAFVRRLFALEAANLQPAVMVDEPEQHSLPAPSNLQLPTMALTGALSEPDSPPRKRKWNGGLGGILAVKAAAHGIQAPRFSPGVTARVQLPSSSAAAASPSSGAGMADVFAGVPSSADESARCERAGAARRLALLQQDIEARLQSNERLAQGLDNVSVSPGAHVSGEQQTPERQPQSEIDKERALTAFLERAVMTC</sequence>
<dbReference type="PANTHER" id="PTHR12436:SF3">
    <property type="entry name" value="GERMINAL-CENTER ASSOCIATED NUCLEAR PROTEIN"/>
    <property type="match status" value="1"/>
</dbReference>
<dbReference type="GO" id="GO:0070390">
    <property type="term" value="C:transcription export complex 2"/>
    <property type="evidence" value="ECO:0007669"/>
    <property type="project" value="TreeGrafter"/>
</dbReference>